<dbReference type="InterPro" id="IPR036599">
    <property type="entry name" value="DNA_ligase_N_sf"/>
</dbReference>
<dbReference type="InterPro" id="IPR050191">
    <property type="entry name" value="ATP-dep_DNA_ligase"/>
</dbReference>
<dbReference type="AlphaFoldDB" id="A0A482UI76"/>
<evidence type="ECO:0000256" key="4">
    <source>
        <dbReference type="ARBA" id="ARBA00022705"/>
    </source>
</evidence>
<evidence type="ECO:0000256" key="10">
    <source>
        <dbReference type="ARBA" id="ARBA00023172"/>
    </source>
</evidence>
<dbReference type="Pfam" id="PF04679">
    <property type="entry name" value="DNA_ligase_A_C"/>
    <property type="match status" value="1"/>
</dbReference>
<dbReference type="CDD" id="cd07897">
    <property type="entry name" value="Adenylation_DNA_ligase_Bac1"/>
    <property type="match status" value="1"/>
</dbReference>
<evidence type="ECO:0000313" key="15">
    <source>
        <dbReference type="EMBL" id="RYJ61698.1"/>
    </source>
</evidence>
<dbReference type="NCBIfam" id="NF006701">
    <property type="entry name" value="PRK09247.1"/>
    <property type="match status" value="1"/>
</dbReference>
<dbReference type="GO" id="GO:0046872">
    <property type="term" value="F:metal ion binding"/>
    <property type="evidence" value="ECO:0007669"/>
    <property type="project" value="UniProtKB-KW"/>
</dbReference>
<proteinExistence type="predicted"/>
<dbReference type="PROSITE" id="PS50160">
    <property type="entry name" value="DNA_LIGASE_A3"/>
    <property type="match status" value="1"/>
</dbReference>
<dbReference type="Gene3D" id="1.10.3260.10">
    <property type="entry name" value="DNA ligase, ATP-dependent, N-terminal domain"/>
    <property type="match status" value="1"/>
</dbReference>
<dbReference type="GO" id="GO:0003910">
    <property type="term" value="F:DNA ligase (ATP) activity"/>
    <property type="evidence" value="ECO:0007669"/>
    <property type="project" value="UniProtKB-EC"/>
</dbReference>
<keyword evidence="9" id="KW-0460">Magnesium</keyword>
<evidence type="ECO:0000259" key="14">
    <source>
        <dbReference type="PROSITE" id="PS50160"/>
    </source>
</evidence>
<dbReference type="RefSeq" id="WP_126189732.1">
    <property type="nucleotide sequence ID" value="NZ_RWYU02000005.1"/>
</dbReference>
<name>A0A482UI76_9PSED</name>
<dbReference type="InterPro" id="IPR012308">
    <property type="entry name" value="DNA_ligase_ATP-dep_N"/>
</dbReference>
<evidence type="ECO:0000256" key="3">
    <source>
        <dbReference type="ARBA" id="ARBA00022618"/>
    </source>
</evidence>
<dbReference type="GO" id="GO:0005524">
    <property type="term" value="F:ATP binding"/>
    <property type="evidence" value="ECO:0007669"/>
    <property type="project" value="UniProtKB-KW"/>
</dbReference>
<dbReference type="GO" id="GO:0006260">
    <property type="term" value="P:DNA replication"/>
    <property type="evidence" value="ECO:0007669"/>
    <property type="project" value="UniProtKB-KW"/>
</dbReference>
<keyword evidence="10" id="KW-0233">DNA recombination</keyword>
<dbReference type="InterPro" id="IPR016059">
    <property type="entry name" value="DNA_ligase_ATP-dep_CS"/>
</dbReference>
<keyword evidence="2 15" id="KW-0436">Ligase</keyword>
<keyword evidence="12" id="KW-0131">Cell cycle</keyword>
<dbReference type="Pfam" id="PF04675">
    <property type="entry name" value="DNA_ligase_A_N"/>
    <property type="match status" value="1"/>
</dbReference>
<evidence type="ECO:0000256" key="5">
    <source>
        <dbReference type="ARBA" id="ARBA00022723"/>
    </source>
</evidence>
<dbReference type="CDD" id="cd07972">
    <property type="entry name" value="OBF_DNA_ligase_Arch_LigB"/>
    <property type="match status" value="1"/>
</dbReference>
<dbReference type="Gene3D" id="3.30.470.30">
    <property type="entry name" value="DNA ligase/mRNA capping enzyme"/>
    <property type="match status" value="1"/>
</dbReference>
<keyword evidence="3" id="KW-0132">Cell division</keyword>
<dbReference type="InterPro" id="IPR012309">
    <property type="entry name" value="DNA_ligase_ATP-dep_C"/>
</dbReference>
<evidence type="ECO:0000313" key="16">
    <source>
        <dbReference type="Proteomes" id="UP000282800"/>
    </source>
</evidence>
<evidence type="ECO:0000256" key="6">
    <source>
        <dbReference type="ARBA" id="ARBA00022741"/>
    </source>
</evidence>
<evidence type="ECO:0000256" key="1">
    <source>
        <dbReference type="ARBA" id="ARBA00012727"/>
    </source>
</evidence>
<organism evidence="15 16">
    <name type="scientific">Pseudomonas songnenensis</name>
    <dbReference type="NCBI Taxonomy" id="1176259"/>
    <lineage>
        <taxon>Bacteria</taxon>
        <taxon>Pseudomonadati</taxon>
        <taxon>Pseudomonadota</taxon>
        <taxon>Gammaproteobacteria</taxon>
        <taxon>Pseudomonadales</taxon>
        <taxon>Pseudomonadaceae</taxon>
        <taxon>Pseudomonas</taxon>
    </lineage>
</organism>
<feature type="domain" description="ATP-dependent DNA ligase family profile" evidence="14">
    <location>
        <begin position="337"/>
        <end position="469"/>
    </location>
</feature>
<keyword evidence="6" id="KW-0547">Nucleotide-binding</keyword>
<comment type="catalytic activity">
    <reaction evidence="13">
        <text>ATP + (deoxyribonucleotide)n-3'-hydroxyl + 5'-phospho-(deoxyribonucleotide)m = (deoxyribonucleotide)n+m + AMP + diphosphate.</text>
        <dbReference type="EC" id="6.5.1.1"/>
    </reaction>
</comment>
<keyword evidence="5" id="KW-0479">Metal-binding</keyword>
<sequence length="568" mass="63781">MKAFATLYSRLDATTSSNAKLAAMRDYFREADPADAAWAVYFLAGGRPRQLVPTRVLRETAMQAAGLPEWLFEESYQAVGDMAETISLLMPEAEHSSEDGLAVWMQDRLLPLRGLPPEELAERLPALWAQLDRLSLMVCIKLITGAFRVGVSKLLVTRALASLADLDPKRVAQRLVGYTDLSHRPSAEGYRALIAEESEHEHAQRGGQPYPFFLAHSLQAPVEEFDTLLGAPDNWFIEWKWDGIRAQLVKRDGQIWVWSRGEELVSERFPELCELARCLPDGTVIDGEILVWKHAPETPAGELFDISGTGEPSAGAFGVQPFALLQQRIGRKNLTAKVLQDAPVAVLAYDLLEWQGDDWRQREHRERRVQLQAVVEHCPNPRLMLSPLVTGDDWADLARQREASRALGVEGMMIKARAAQYGVGRTKDVGVWWKWKIDPFSVDAVLIYAQRGHGRRASLYTDYTFAVWDGEPGDPERKLVPFAKAYSGLTDEEMRKVDAIVRKTTVEKFGPVRSVTPTLVFELGFEGIAASSRHKSGIAVRFPRMLRWRLDKPVEEADTLETLKELLG</sequence>
<reference evidence="15 16" key="1">
    <citation type="submission" date="2019-01" db="EMBL/GenBank/DDBJ databases">
        <title>High-quality draft genome of. Pseudomonas songnenensis str. L103, a full-fledged denitrifier isolated from 100 meters deep aquifer in a heavily nitrogen fertilized agricultural area.</title>
        <authorList>
            <person name="Liu M."/>
            <person name="Liu B."/>
        </authorList>
    </citation>
    <scope>NUCLEOTIDE SEQUENCE [LARGE SCALE GENOMIC DNA]</scope>
    <source>
        <strain evidence="15 16">L103</strain>
    </source>
</reference>
<dbReference type="OrthoDB" id="9767858at2"/>
<dbReference type="PANTHER" id="PTHR45674:SF13">
    <property type="entry name" value="DNA LIGASE-RELATED"/>
    <property type="match status" value="1"/>
</dbReference>
<dbReference type="GO" id="GO:0006281">
    <property type="term" value="P:DNA repair"/>
    <property type="evidence" value="ECO:0007669"/>
    <property type="project" value="UniProtKB-KW"/>
</dbReference>
<dbReference type="SUPFAM" id="SSF117018">
    <property type="entry name" value="ATP-dependent DNA ligase DNA-binding domain"/>
    <property type="match status" value="1"/>
</dbReference>
<evidence type="ECO:0000256" key="2">
    <source>
        <dbReference type="ARBA" id="ARBA00022598"/>
    </source>
</evidence>
<dbReference type="InterPro" id="IPR012340">
    <property type="entry name" value="NA-bd_OB-fold"/>
</dbReference>
<dbReference type="PANTHER" id="PTHR45674">
    <property type="entry name" value="DNA LIGASE 1/3 FAMILY MEMBER"/>
    <property type="match status" value="1"/>
</dbReference>
<dbReference type="SUPFAM" id="SSF56091">
    <property type="entry name" value="DNA ligase/mRNA capping enzyme, catalytic domain"/>
    <property type="match status" value="1"/>
</dbReference>
<protein>
    <recommendedName>
        <fullName evidence="1">DNA ligase (ATP)</fullName>
        <ecNumber evidence="1">6.5.1.1</ecNumber>
    </recommendedName>
</protein>
<evidence type="ECO:0000256" key="13">
    <source>
        <dbReference type="ARBA" id="ARBA00034003"/>
    </source>
</evidence>
<dbReference type="EC" id="6.5.1.1" evidence="1"/>
<evidence type="ECO:0000256" key="8">
    <source>
        <dbReference type="ARBA" id="ARBA00022840"/>
    </source>
</evidence>
<dbReference type="PROSITE" id="PS00697">
    <property type="entry name" value="DNA_LIGASE_A1"/>
    <property type="match status" value="1"/>
</dbReference>
<evidence type="ECO:0000256" key="11">
    <source>
        <dbReference type="ARBA" id="ARBA00023204"/>
    </source>
</evidence>
<dbReference type="EMBL" id="RWYU02000005">
    <property type="protein sequence ID" value="RYJ61698.1"/>
    <property type="molecule type" value="Genomic_DNA"/>
</dbReference>
<dbReference type="NCBIfam" id="TIGR04120">
    <property type="entry name" value="DNA_lig_bact"/>
    <property type="match status" value="1"/>
</dbReference>
<evidence type="ECO:0000256" key="7">
    <source>
        <dbReference type="ARBA" id="ARBA00022763"/>
    </source>
</evidence>
<dbReference type="Pfam" id="PF01068">
    <property type="entry name" value="DNA_ligase_A_M"/>
    <property type="match status" value="2"/>
</dbReference>
<dbReference type="GO" id="GO:0051301">
    <property type="term" value="P:cell division"/>
    <property type="evidence" value="ECO:0007669"/>
    <property type="project" value="UniProtKB-KW"/>
</dbReference>
<dbReference type="GO" id="GO:0003677">
    <property type="term" value="F:DNA binding"/>
    <property type="evidence" value="ECO:0007669"/>
    <property type="project" value="InterPro"/>
</dbReference>
<keyword evidence="7" id="KW-0227">DNA damage</keyword>
<dbReference type="Proteomes" id="UP000282800">
    <property type="component" value="Unassembled WGS sequence"/>
</dbReference>
<keyword evidence="8" id="KW-0067">ATP-binding</keyword>
<accession>A0A482UI76</accession>
<comment type="caution">
    <text evidence="15">The sequence shown here is derived from an EMBL/GenBank/DDBJ whole genome shotgun (WGS) entry which is preliminary data.</text>
</comment>
<dbReference type="SUPFAM" id="SSF50249">
    <property type="entry name" value="Nucleic acid-binding proteins"/>
    <property type="match status" value="1"/>
</dbReference>
<evidence type="ECO:0000256" key="12">
    <source>
        <dbReference type="ARBA" id="ARBA00023306"/>
    </source>
</evidence>
<keyword evidence="4" id="KW-0235">DNA replication</keyword>
<dbReference type="InterPro" id="IPR012310">
    <property type="entry name" value="DNA_ligase_ATP-dep_cent"/>
</dbReference>
<evidence type="ECO:0000256" key="9">
    <source>
        <dbReference type="ARBA" id="ARBA00022842"/>
    </source>
</evidence>
<dbReference type="InterPro" id="IPR026333">
    <property type="entry name" value="ATP_dep_DNA_lig_pp_1105_fam"/>
</dbReference>
<gene>
    <name evidence="15" type="ORF">EJA06_013385</name>
</gene>
<keyword evidence="11" id="KW-0234">DNA repair</keyword>
<dbReference type="GO" id="GO:0006310">
    <property type="term" value="P:DNA recombination"/>
    <property type="evidence" value="ECO:0007669"/>
    <property type="project" value="UniProtKB-KW"/>
</dbReference>
<dbReference type="Gene3D" id="2.40.50.140">
    <property type="entry name" value="Nucleic acid-binding proteins"/>
    <property type="match status" value="1"/>
</dbReference>